<dbReference type="Pfam" id="PF01329">
    <property type="entry name" value="Pterin_4a"/>
    <property type="match status" value="1"/>
</dbReference>
<evidence type="ECO:0000256" key="5">
    <source>
        <dbReference type="ARBA" id="ARBA00023239"/>
    </source>
</evidence>
<evidence type="ECO:0000256" key="1">
    <source>
        <dbReference type="ARBA" id="ARBA00001554"/>
    </source>
</evidence>
<keyword evidence="8" id="KW-1185">Reference proteome</keyword>
<dbReference type="PANTHER" id="PTHR35908">
    <property type="entry name" value="HYPOTHETICAL FUSION PROTEIN"/>
    <property type="match status" value="1"/>
</dbReference>
<evidence type="ECO:0000256" key="4">
    <source>
        <dbReference type="ARBA" id="ARBA00021735"/>
    </source>
</evidence>
<dbReference type="EC" id="4.2.1.96" evidence="3"/>
<protein>
    <recommendedName>
        <fullName evidence="4">Putative pterin-4-alpha-carbinolamine dehydratase</fullName>
        <ecNumber evidence="3">4.2.1.96</ecNumber>
    </recommendedName>
</protein>
<gene>
    <name evidence="7" type="ORF">JO380_000765</name>
</gene>
<dbReference type="EMBL" id="JAUSVM010000001">
    <property type="protein sequence ID" value="MDQ0424384.1"/>
    <property type="molecule type" value="Genomic_DNA"/>
</dbReference>
<evidence type="ECO:0000259" key="6">
    <source>
        <dbReference type="Pfam" id="PF18029"/>
    </source>
</evidence>
<dbReference type="Gene3D" id="3.30.1360.20">
    <property type="entry name" value="Transcriptional coactivator/pterin dehydratase"/>
    <property type="match status" value="1"/>
</dbReference>
<evidence type="ECO:0000313" key="8">
    <source>
        <dbReference type="Proteomes" id="UP001240250"/>
    </source>
</evidence>
<keyword evidence="5 7" id="KW-0456">Lyase</keyword>
<comment type="caution">
    <text evidence="7">The sequence shown here is derived from an EMBL/GenBank/DDBJ whole genome shotgun (WGS) entry which is preliminary data.</text>
</comment>
<sequence length="216" mass="23057">MATTLSGQEVADAGLAGWTDLGDGLRTRVVTGDFTTGLALVAAIGAASEEAGHHPDVDLRYGRVDVRLVSHDSGGVTERDVALARTVSRLAADAGLTCDGAGLQRTEIALDTPDVAAARRWWAAFLAYEETPGSDDEVRDPADAQPPVWFQRSGAQEPRQRWHLDVWVEPGRLDERVAAAVAAGGRVVDRTQAPSFVVVEDPEGNRACLCTSRDRD</sequence>
<dbReference type="Pfam" id="PF18029">
    <property type="entry name" value="Glyoxalase_6"/>
    <property type="match status" value="1"/>
</dbReference>
<proteinExistence type="inferred from homology"/>
<name>A0ABU0GGA2_9CELL</name>
<dbReference type="SUPFAM" id="SSF54593">
    <property type="entry name" value="Glyoxalase/Bleomycin resistance protein/Dihydroxybiphenyl dioxygenase"/>
    <property type="match status" value="1"/>
</dbReference>
<dbReference type="RefSeq" id="WP_070319334.1">
    <property type="nucleotide sequence ID" value="NZ_CP194061.1"/>
</dbReference>
<dbReference type="CDD" id="cd00488">
    <property type="entry name" value="PCD_DCoH"/>
    <property type="match status" value="1"/>
</dbReference>
<dbReference type="InterPro" id="IPR001533">
    <property type="entry name" value="Pterin_deHydtase"/>
</dbReference>
<organism evidence="7 8">
    <name type="scientific">Cellulomonas iranensis</name>
    <dbReference type="NCBI Taxonomy" id="76862"/>
    <lineage>
        <taxon>Bacteria</taxon>
        <taxon>Bacillati</taxon>
        <taxon>Actinomycetota</taxon>
        <taxon>Actinomycetes</taxon>
        <taxon>Micrococcales</taxon>
        <taxon>Cellulomonadaceae</taxon>
        <taxon>Cellulomonas</taxon>
    </lineage>
</organism>
<dbReference type="SUPFAM" id="SSF55248">
    <property type="entry name" value="PCD-like"/>
    <property type="match status" value="1"/>
</dbReference>
<evidence type="ECO:0000256" key="3">
    <source>
        <dbReference type="ARBA" id="ARBA00013252"/>
    </source>
</evidence>
<dbReference type="PANTHER" id="PTHR35908:SF1">
    <property type="entry name" value="CONSERVED PROTEIN"/>
    <property type="match status" value="1"/>
</dbReference>
<dbReference type="InterPro" id="IPR041581">
    <property type="entry name" value="Glyoxalase_6"/>
</dbReference>
<accession>A0ABU0GGA2</accession>
<dbReference type="GO" id="GO:0008124">
    <property type="term" value="F:4-alpha-hydroxytetrahydrobiopterin dehydratase activity"/>
    <property type="evidence" value="ECO:0007669"/>
    <property type="project" value="UniProtKB-EC"/>
</dbReference>
<evidence type="ECO:0000256" key="2">
    <source>
        <dbReference type="ARBA" id="ARBA00006472"/>
    </source>
</evidence>
<feature type="domain" description="Glyoxalase-like" evidence="6">
    <location>
        <begin position="108"/>
        <end position="210"/>
    </location>
</feature>
<evidence type="ECO:0000313" key="7">
    <source>
        <dbReference type="EMBL" id="MDQ0424384.1"/>
    </source>
</evidence>
<comment type="catalytic activity">
    <reaction evidence="1">
        <text>(4aS,6R)-4a-hydroxy-L-erythro-5,6,7,8-tetrahydrobiopterin = (6R)-L-erythro-6,7-dihydrobiopterin + H2O</text>
        <dbReference type="Rhea" id="RHEA:11920"/>
        <dbReference type="ChEBI" id="CHEBI:15377"/>
        <dbReference type="ChEBI" id="CHEBI:15642"/>
        <dbReference type="ChEBI" id="CHEBI:43120"/>
        <dbReference type="EC" id="4.2.1.96"/>
    </reaction>
</comment>
<dbReference type="InterPro" id="IPR029068">
    <property type="entry name" value="Glyas_Bleomycin-R_OHBP_Dase"/>
</dbReference>
<comment type="similarity">
    <text evidence="2">Belongs to the pterin-4-alpha-carbinolamine dehydratase family.</text>
</comment>
<dbReference type="Proteomes" id="UP001240250">
    <property type="component" value="Unassembled WGS sequence"/>
</dbReference>
<dbReference type="InterPro" id="IPR036428">
    <property type="entry name" value="PCD_sf"/>
</dbReference>
<dbReference type="Gene3D" id="3.10.180.10">
    <property type="entry name" value="2,3-Dihydroxybiphenyl 1,2-Dioxygenase, domain 1"/>
    <property type="match status" value="1"/>
</dbReference>
<reference evidence="7 8" key="1">
    <citation type="submission" date="2023-07" db="EMBL/GenBank/DDBJ databases">
        <title>Sequencing the genomes of 1000 actinobacteria strains.</title>
        <authorList>
            <person name="Klenk H.-P."/>
        </authorList>
    </citation>
    <scope>NUCLEOTIDE SEQUENCE [LARGE SCALE GENOMIC DNA]</scope>
    <source>
        <strain evidence="7 8">DSM 14785</strain>
    </source>
</reference>